<gene>
    <name evidence="3" type="ORF">SteCoe_21487</name>
</gene>
<evidence type="ECO:0000256" key="2">
    <source>
        <dbReference type="SAM" id="MobiDB-lite"/>
    </source>
</evidence>
<evidence type="ECO:0000313" key="4">
    <source>
        <dbReference type="Proteomes" id="UP000187209"/>
    </source>
</evidence>
<feature type="region of interest" description="Disordered" evidence="2">
    <location>
        <begin position="15"/>
        <end position="58"/>
    </location>
</feature>
<keyword evidence="4" id="KW-1185">Reference proteome</keyword>
<comment type="caution">
    <text evidence="3">The sequence shown here is derived from an EMBL/GenBank/DDBJ whole genome shotgun (WGS) entry which is preliminary data.</text>
</comment>
<feature type="coiled-coil region" evidence="1">
    <location>
        <begin position="425"/>
        <end position="484"/>
    </location>
</feature>
<dbReference type="AlphaFoldDB" id="A0A1R2BPK0"/>
<feature type="compositionally biased region" description="Basic and acidic residues" evidence="2">
    <location>
        <begin position="30"/>
        <end position="43"/>
    </location>
</feature>
<reference evidence="3 4" key="1">
    <citation type="submission" date="2016-11" db="EMBL/GenBank/DDBJ databases">
        <title>The macronuclear genome of Stentor coeruleus: a giant cell with tiny introns.</title>
        <authorList>
            <person name="Slabodnick M."/>
            <person name="Ruby J.G."/>
            <person name="Reiff S.B."/>
            <person name="Swart E.C."/>
            <person name="Gosai S."/>
            <person name="Prabakaran S."/>
            <person name="Witkowska E."/>
            <person name="Larue G.E."/>
            <person name="Fisher S."/>
            <person name="Freeman R.M."/>
            <person name="Gunawardena J."/>
            <person name="Chu W."/>
            <person name="Stover N.A."/>
            <person name="Gregory B.D."/>
            <person name="Nowacki M."/>
            <person name="Derisi J."/>
            <person name="Roy S.W."/>
            <person name="Marshall W.F."/>
            <person name="Sood P."/>
        </authorList>
    </citation>
    <scope>NUCLEOTIDE SEQUENCE [LARGE SCALE GENOMIC DNA]</scope>
    <source>
        <strain evidence="3">WM001</strain>
    </source>
</reference>
<sequence>MKKEKIVKAAFLRSSSSESLRLKSFAGKSSNRDSEQKSSRESSVDNLKSSNRNPENRMPKLALDQAFIKPKPSVKTIRSQSNEKNINLSLNMNNESIQDKTIKNSLQEYALLDDIISKYTLKTIDQMKKDYNNPIQNELVFKNFLAILSQVDPVFHENMLLQFSMSRAREVFNLYVSRPGQVLQTMKTLPKLCEITRVSKTILSQCIRDMKIISKDKLKGTALEIYEALKLIIIIQNKLFKGKVFVPKEEDNGRVKTQENLLTEDPGFDVSNMDIYTLPTEGENRSCSPINTCGSEENLDYPLKPLILNEKHKSSKKKLLDQLYFKLNFDYNSDDENIATVKNPIDYQENQIIIDTQIFDTFISKPEAIKIKPSKRSNSNSNLPNYMRNLSRQPEVTLEPLKPFLKNTKSDLRRQEWDEIRKIKRDAEEQKKKELLEDIKKKQEEEESLKRFLSEKKRYENMKMMKYKEDEIKEQRRLKEIRKKEMRMEILDEVKRNIQMSEMVKNIPRMFDLIESDM</sequence>
<evidence type="ECO:0000256" key="1">
    <source>
        <dbReference type="SAM" id="Coils"/>
    </source>
</evidence>
<proteinExistence type="predicted"/>
<dbReference type="EMBL" id="MPUH01000511">
    <property type="protein sequence ID" value="OMJ78646.1"/>
    <property type="molecule type" value="Genomic_DNA"/>
</dbReference>
<keyword evidence="1" id="KW-0175">Coiled coil</keyword>
<evidence type="ECO:0000313" key="3">
    <source>
        <dbReference type="EMBL" id="OMJ78646.1"/>
    </source>
</evidence>
<feature type="compositionally biased region" description="Polar residues" evidence="2">
    <location>
        <begin position="44"/>
        <end position="53"/>
    </location>
</feature>
<protein>
    <submittedName>
        <fullName evidence="3">Uncharacterized protein</fullName>
    </submittedName>
</protein>
<name>A0A1R2BPK0_9CILI</name>
<dbReference type="Proteomes" id="UP000187209">
    <property type="component" value="Unassembled WGS sequence"/>
</dbReference>
<accession>A0A1R2BPK0</accession>
<feature type="compositionally biased region" description="Low complexity" evidence="2">
    <location>
        <begin position="15"/>
        <end position="26"/>
    </location>
</feature>
<organism evidence="3 4">
    <name type="scientific">Stentor coeruleus</name>
    <dbReference type="NCBI Taxonomy" id="5963"/>
    <lineage>
        <taxon>Eukaryota</taxon>
        <taxon>Sar</taxon>
        <taxon>Alveolata</taxon>
        <taxon>Ciliophora</taxon>
        <taxon>Postciliodesmatophora</taxon>
        <taxon>Heterotrichea</taxon>
        <taxon>Heterotrichida</taxon>
        <taxon>Stentoridae</taxon>
        <taxon>Stentor</taxon>
    </lineage>
</organism>